<evidence type="ECO:0000313" key="1">
    <source>
        <dbReference type="EMBL" id="KAG0429161.1"/>
    </source>
</evidence>
<name>A0AC60Q5Q6_IXOPE</name>
<evidence type="ECO:0000313" key="2">
    <source>
        <dbReference type="Proteomes" id="UP000805193"/>
    </source>
</evidence>
<accession>A0AC60Q5Q6</accession>
<comment type="caution">
    <text evidence="1">The sequence shown here is derived from an EMBL/GenBank/DDBJ whole genome shotgun (WGS) entry which is preliminary data.</text>
</comment>
<protein>
    <submittedName>
        <fullName evidence="1">Uncharacterized protein</fullName>
    </submittedName>
</protein>
<dbReference type="Proteomes" id="UP000805193">
    <property type="component" value="Unassembled WGS sequence"/>
</dbReference>
<reference evidence="1 2" key="1">
    <citation type="journal article" date="2020" name="Cell">
        <title>Large-Scale Comparative Analyses of Tick Genomes Elucidate Their Genetic Diversity and Vector Capacities.</title>
        <authorList>
            <consortium name="Tick Genome and Microbiome Consortium (TIGMIC)"/>
            <person name="Jia N."/>
            <person name="Wang J."/>
            <person name="Shi W."/>
            <person name="Du L."/>
            <person name="Sun Y."/>
            <person name="Zhan W."/>
            <person name="Jiang J.F."/>
            <person name="Wang Q."/>
            <person name="Zhang B."/>
            <person name="Ji P."/>
            <person name="Bell-Sakyi L."/>
            <person name="Cui X.M."/>
            <person name="Yuan T.T."/>
            <person name="Jiang B.G."/>
            <person name="Yang W.F."/>
            <person name="Lam T.T."/>
            <person name="Chang Q.C."/>
            <person name="Ding S.J."/>
            <person name="Wang X.J."/>
            <person name="Zhu J.G."/>
            <person name="Ruan X.D."/>
            <person name="Zhao L."/>
            <person name="Wei J.T."/>
            <person name="Ye R.Z."/>
            <person name="Que T.C."/>
            <person name="Du C.H."/>
            <person name="Zhou Y.H."/>
            <person name="Cheng J.X."/>
            <person name="Dai P.F."/>
            <person name="Guo W.B."/>
            <person name="Han X.H."/>
            <person name="Huang E.J."/>
            <person name="Li L.F."/>
            <person name="Wei W."/>
            <person name="Gao Y.C."/>
            <person name="Liu J.Z."/>
            <person name="Shao H.Z."/>
            <person name="Wang X."/>
            <person name="Wang C.C."/>
            <person name="Yang T.C."/>
            <person name="Huo Q.B."/>
            <person name="Li W."/>
            <person name="Chen H.Y."/>
            <person name="Chen S.E."/>
            <person name="Zhou L.G."/>
            <person name="Ni X.B."/>
            <person name="Tian J.H."/>
            <person name="Sheng Y."/>
            <person name="Liu T."/>
            <person name="Pan Y.S."/>
            <person name="Xia L.Y."/>
            <person name="Li J."/>
            <person name="Zhao F."/>
            <person name="Cao W.C."/>
        </authorList>
    </citation>
    <scope>NUCLEOTIDE SEQUENCE [LARGE SCALE GENOMIC DNA]</scope>
    <source>
        <strain evidence="1">Iper-2018</strain>
    </source>
</reference>
<sequence length="1843" mass="205075">MAREMRVPLQEPAVQVRFPSPVRRQLSAEPETRTSRRIKGEDPEYGQLLDKPKPKKTTMANQAQTPAAPAVVYLPVAPGTPTPFHGDDHEDIEDWLQHYERPQRKRDQLVEDVMRLCARADPEAAEEKTLRVLMRSVKAEIFWGLVRNPPTTVDGFVAEATNIERALASRASHYHRLAGASTAPTVAATRLDLSTTGVDGLREIVRDIVREELRKLLPTDNQPAALLIAEVVREEVQRAFQPEAPASVAAPEEPTLTYAAVARRPAPASRQYWTPPRRDPPAPQTFQRRDGQSQLVRTEQPAPRKTDVWRTADRRPLCYHCGEADHVYRRGTNDSTSRGQWSANQHGGDKRRHSCGTSWTGATHKSGPCGSTGWSVTGTGSARRCHTRPVNTSYQAEYAAAKATRPLLAGVTFTVDRPGLGTTRRRREDRSIAMLPERTMNEVPEPSTDIGRISGPHILTSNSFHYLGQDASEEEEPTIERTAPTKHTSPDKLLLITKLDEIEVYAFPATPANASVGTVHQIIGEHSLQVVRTLLQSRHTILDITRKGQGTSVSVVFQGPNAPDHVTLGSRWYRVYPSRGRGPKRQVSYNYDQQSTIEEPPLTPTSRQQSQEENNIRTWSPTFAAALSAGRRDKSTVATQPRLPAERAARNISDSPRRKDTTTSQRRRGRSLSKRQFTWIRGDKDAPGQPPSLSKGHSQHSKRSSLRGSTAAKRHNTRGKSVPSPQERSQLRRGMTGGRHIEPFGLPEPPVCGANFSSHRDLLCGDVDMRRADSVRRTAEISRRDGGTREKSRSRSTNRPNLNEQDGSKKNHDESRHHRRTTGLPFKAASGPYPITQHASKQADSNWSCPGVYSSERDPPSPAPKHQPSVTPLPLFPIPPGADATGALPTPRKDAPAATPPLFSTIPSMAATSAPPTQCKCGHPENQSELALQNYHQQCRVTEMILYHNLIPLNCRTFALKKAEFLLRYPAGTRPVVLLLQEAQVPNLSLPGYDTYTRPTIPHRQRTPNGSGGKAPPHSVNYRGNAAVLVATRIPHDELDLQRWCTQHQEVVGVALQLPQCKVVVVSIYVRPSIRNSVTIDWSWVENLRKMHPDALVVIGGDFNTRHTYWGSRTDTYHGSNLVCAMEDNHLSLLNDPDLPTRVGQHARQGDTTTDLTWTNRRRALFWELGADTWGSDHLPIFIRLRGPKITVPKRTTSVVCWDAFRAELEQTPVTTSGGDPETHELAHLLRTIHDAKRSSTQQFQVAEDKPSPDLHLANLWQQRLDALCAYRERGRTPGLRCRLNLITAEARDYANTLSTDRWCDLCSSFNGNMSGPRIWHIFRNWQGKAKRRTAAQTAALRMRISEEQLALQAGAVFFPQPAASPDPTIYSRDSATPTQMIGDFQALDLQAPEQHTPLRELYAHGGMNLLSELAEQALLAQRDRLSSSTAGLSILEELRVSPSLDVRPADAHSPPPWAAPVTLTDGKPLPRNMGPGPSNSERRRRFAKAHTRSVAHKSPPTHTIIYTDMAETLLSTAGDDGEGEDRTPKHVQAVAWVDTTHGIPNAAALSTTEDVDTTQAELVALLRASQWVLQTFAPTDIPHRLLLFTDSTRAYETCRRASGSPSTYTGIVGELLAAFLELRNKLNIQATISWVPAHAGIDGKEWAHSEARAAVRQMASAPNAFHNSAGEAAGPADPSVVKESAKQRRRRTLRHLREEREERPDEQLRPVPPMPNDLPRSTQTLVRRLATNTVLSPALRHKFLGDDPDEGACRRCGKTATAAHVVWECERHARLRNKKLEELPDEIRPTTYVDWILPTSHDKTIVSLLWTKLAEFVYDNDGPGGRLSSSRRRWDQHPPRPP</sequence>
<organism evidence="1 2">
    <name type="scientific">Ixodes persulcatus</name>
    <name type="common">Taiga tick</name>
    <dbReference type="NCBI Taxonomy" id="34615"/>
    <lineage>
        <taxon>Eukaryota</taxon>
        <taxon>Metazoa</taxon>
        <taxon>Ecdysozoa</taxon>
        <taxon>Arthropoda</taxon>
        <taxon>Chelicerata</taxon>
        <taxon>Arachnida</taxon>
        <taxon>Acari</taxon>
        <taxon>Parasitiformes</taxon>
        <taxon>Ixodida</taxon>
        <taxon>Ixodoidea</taxon>
        <taxon>Ixodidae</taxon>
        <taxon>Ixodinae</taxon>
        <taxon>Ixodes</taxon>
    </lineage>
</organism>
<proteinExistence type="predicted"/>
<gene>
    <name evidence="1" type="ORF">HPB47_023899</name>
</gene>
<keyword evidence="2" id="KW-1185">Reference proteome</keyword>
<dbReference type="EMBL" id="JABSTQ010009438">
    <property type="protein sequence ID" value="KAG0429161.1"/>
    <property type="molecule type" value="Genomic_DNA"/>
</dbReference>